<dbReference type="NCBIfam" id="NF001244">
    <property type="entry name" value="PRK00216.1-5"/>
    <property type="match status" value="1"/>
</dbReference>
<dbReference type="PANTHER" id="PTHR43591:SF24">
    <property type="entry name" value="2-METHOXY-6-POLYPRENYL-1,4-BENZOQUINOL METHYLASE, MITOCHONDRIAL"/>
    <property type="match status" value="1"/>
</dbReference>
<reference evidence="6" key="1">
    <citation type="journal article" date="2019" name="Int. J. Syst. Evol. Microbiol.">
        <title>The Global Catalogue of Microorganisms (GCM) 10K type strain sequencing project: providing services to taxonomists for standard genome sequencing and annotation.</title>
        <authorList>
            <consortium name="The Broad Institute Genomics Platform"/>
            <consortium name="The Broad Institute Genome Sequencing Center for Infectious Disease"/>
            <person name="Wu L."/>
            <person name="Ma J."/>
        </authorList>
    </citation>
    <scope>NUCLEOTIDE SEQUENCE [LARGE SCALE GENOMIC DNA]</scope>
    <source>
        <strain evidence="6">CGMCC 1.15043</strain>
    </source>
</reference>
<dbReference type="EC" id="2.1.1.163" evidence="4"/>
<evidence type="ECO:0000313" key="5">
    <source>
        <dbReference type="EMBL" id="GFZ89690.1"/>
    </source>
</evidence>
<keyword evidence="2 4" id="KW-0808">Transferase</keyword>
<comment type="caution">
    <text evidence="4">Lacks conserved residue(s) required for the propagation of feature annotation.</text>
</comment>
<sequence length="251" mass="28502">MSMTKATNETKKSKSKEEFVHSVFESIAPKYDLMNSILSFRRHKAWRKFTMKKMNVQPGQTAIDLCCGTCDWTISLAQASGSGQMVGLDFSQNMLDYGAEKIKQLHLEQQIQLIRGNAMSLPYDDNTFDYATIGFALRNVPDLEQVIREMQRVVKPGGLVVSLELSKPTWQPFKSIYYFYFQRVLPFLGRLIVKKYEQYKWLPDSLVQFPDHKQLAAIFKKQGLESVQAYPLTGGVAALHVGTKGKTKSGV</sequence>
<dbReference type="Gene3D" id="3.40.50.150">
    <property type="entry name" value="Vaccinia Virus protein VP39"/>
    <property type="match status" value="1"/>
</dbReference>
<protein>
    <recommendedName>
        <fullName evidence="4">Demethylmenaquinone methyltransferase</fullName>
        <ecNumber evidence="4">2.1.1.163</ecNumber>
    </recommendedName>
</protein>
<dbReference type="PROSITE" id="PS01184">
    <property type="entry name" value="UBIE_2"/>
    <property type="match status" value="1"/>
</dbReference>
<comment type="similarity">
    <text evidence="4">Belongs to the class I-like SAM-binding methyltransferase superfamily. MenG/UbiE family.</text>
</comment>
<organism evidence="5 6">
    <name type="scientific">Paenibacillus marchantiophytorum</name>
    <dbReference type="NCBI Taxonomy" id="1619310"/>
    <lineage>
        <taxon>Bacteria</taxon>
        <taxon>Bacillati</taxon>
        <taxon>Bacillota</taxon>
        <taxon>Bacilli</taxon>
        <taxon>Bacillales</taxon>
        <taxon>Paenibacillaceae</taxon>
        <taxon>Paenibacillus</taxon>
    </lineage>
</organism>
<dbReference type="GO" id="GO:0032259">
    <property type="term" value="P:methylation"/>
    <property type="evidence" value="ECO:0007669"/>
    <property type="project" value="UniProtKB-KW"/>
</dbReference>
<evidence type="ECO:0000313" key="6">
    <source>
        <dbReference type="Proteomes" id="UP000615455"/>
    </source>
</evidence>
<dbReference type="SUPFAM" id="SSF53335">
    <property type="entry name" value="S-adenosyl-L-methionine-dependent methyltransferases"/>
    <property type="match status" value="1"/>
</dbReference>
<comment type="function">
    <text evidence="4">Methyltransferase required for the conversion of demethylmenaquinol (DMKH2) to menaquinol (MKH2).</text>
</comment>
<evidence type="ECO:0000256" key="1">
    <source>
        <dbReference type="ARBA" id="ARBA00022603"/>
    </source>
</evidence>
<dbReference type="PROSITE" id="PS51608">
    <property type="entry name" value="SAM_MT_UBIE"/>
    <property type="match status" value="1"/>
</dbReference>
<dbReference type="NCBIfam" id="NF001243">
    <property type="entry name" value="PRK00216.1-4"/>
    <property type="match status" value="1"/>
</dbReference>
<comment type="catalytic activity">
    <reaction evidence="4">
        <text>a 2-demethylmenaquinol + S-adenosyl-L-methionine = a menaquinol + S-adenosyl-L-homocysteine + H(+)</text>
        <dbReference type="Rhea" id="RHEA:42640"/>
        <dbReference type="Rhea" id="RHEA-COMP:9539"/>
        <dbReference type="Rhea" id="RHEA-COMP:9563"/>
        <dbReference type="ChEBI" id="CHEBI:15378"/>
        <dbReference type="ChEBI" id="CHEBI:18151"/>
        <dbReference type="ChEBI" id="CHEBI:55437"/>
        <dbReference type="ChEBI" id="CHEBI:57856"/>
        <dbReference type="ChEBI" id="CHEBI:59789"/>
        <dbReference type="EC" id="2.1.1.163"/>
    </reaction>
</comment>
<dbReference type="HAMAP" id="MF_01813">
    <property type="entry name" value="MenG_UbiE_methyltr"/>
    <property type="match status" value="1"/>
</dbReference>
<evidence type="ECO:0000256" key="3">
    <source>
        <dbReference type="ARBA" id="ARBA00022691"/>
    </source>
</evidence>
<keyword evidence="4" id="KW-0474">Menaquinone biosynthesis</keyword>
<dbReference type="Proteomes" id="UP000615455">
    <property type="component" value="Unassembled WGS sequence"/>
</dbReference>
<feature type="binding site" evidence="4">
    <location>
        <begin position="117"/>
        <end position="118"/>
    </location>
    <ligand>
        <name>S-adenosyl-L-methionine</name>
        <dbReference type="ChEBI" id="CHEBI:59789"/>
    </ligand>
</feature>
<feature type="binding site" evidence="4">
    <location>
        <position position="69"/>
    </location>
    <ligand>
        <name>S-adenosyl-L-methionine</name>
        <dbReference type="ChEBI" id="CHEBI:59789"/>
    </ligand>
</feature>
<dbReference type="Pfam" id="PF01209">
    <property type="entry name" value="Ubie_methyltran"/>
    <property type="match status" value="1"/>
</dbReference>
<keyword evidence="6" id="KW-1185">Reference proteome</keyword>
<dbReference type="InterPro" id="IPR029063">
    <property type="entry name" value="SAM-dependent_MTases_sf"/>
</dbReference>
<accession>A0ABQ1EWG1</accession>
<feature type="binding site" evidence="4">
    <location>
        <position position="89"/>
    </location>
    <ligand>
        <name>S-adenosyl-L-methionine</name>
        <dbReference type="ChEBI" id="CHEBI:59789"/>
    </ligand>
</feature>
<dbReference type="NCBIfam" id="TIGR01934">
    <property type="entry name" value="MenG_MenH_UbiE"/>
    <property type="match status" value="1"/>
</dbReference>
<keyword evidence="3 4" id="KW-0949">S-adenosyl-L-methionine</keyword>
<evidence type="ECO:0000256" key="4">
    <source>
        <dbReference type="HAMAP-Rule" id="MF_01813"/>
    </source>
</evidence>
<dbReference type="InterPro" id="IPR023576">
    <property type="entry name" value="UbiE/COQ5_MeTrFase_CS"/>
</dbReference>
<dbReference type="EMBL" id="BMHE01000021">
    <property type="protein sequence ID" value="GFZ89690.1"/>
    <property type="molecule type" value="Genomic_DNA"/>
</dbReference>
<comment type="caution">
    <text evidence="5">The sequence shown here is derived from an EMBL/GenBank/DDBJ whole genome shotgun (WGS) entry which is preliminary data.</text>
</comment>
<gene>
    <name evidence="4 5" type="primary">menG</name>
    <name evidence="5" type="ORF">GCM10008018_39870</name>
</gene>
<proteinExistence type="inferred from homology"/>
<dbReference type="CDD" id="cd02440">
    <property type="entry name" value="AdoMet_MTases"/>
    <property type="match status" value="1"/>
</dbReference>
<dbReference type="PROSITE" id="PS01183">
    <property type="entry name" value="UBIE_1"/>
    <property type="match status" value="1"/>
</dbReference>
<evidence type="ECO:0000256" key="2">
    <source>
        <dbReference type="ARBA" id="ARBA00022679"/>
    </source>
</evidence>
<dbReference type="GO" id="GO:0008168">
    <property type="term" value="F:methyltransferase activity"/>
    <property type="evidence" value="ECO:0007669"/>
    <property type="project" value="UniProtKB-KW"/>
</dbReference>
<keyword evidence="1 4" id="KW-0489">Methyltransferase</keyword>
<dbReference type="InterPro" id="IPR004033">
    <property type="entry name" value="UbiE/COQ5_MeTrFase"/>
</dbReference>
<dbReference type="PANTHER" id="PTHR43591">
    <property type="entry name" value="METHYLTRANSFERASE"/>
    <property type="match status" value="1"/>
</dbReference>
<name>A0ABQ1EWG1_9BACL</name>
<comment type="pathway">
    <text evidence="4">Quinol/quinone metabolism; menaquinone biosynthesis; menaquinol from 1,4-dihydroxy-2-naphthoate: step 2/2.</text>
</comment>